<evidence type="ECO:0000313" key="3">
    <source>
        <dbReference type="EMBL" id="GAE90833.1"/>
    </source>
</evidence>
<feature type="domain" description="DUF2089" evidence="2">
    <location>
        <begin position="9"/>
        <end position="40"/>
    </location>
</feature>
<dbReference type="Proteomes" id="UP000019109">
    <property type="component" value="Unassembled WGS sequence"/>
</dbReference>
<keyword evidence="4" id="KW-1185">Reference proteome</keyword>
<dbReference type="InterPro" id="IPR018658">
    <property type="entry name" value="DUF2089"/>
</dbReference>
<gene>
    <name evidence="3" type="ORF">JCM21531_4478</name>
</gene>
<comment type="caution">
    <text evidence="3">The sequence shown here is derived from an EMBL/GenBank/DDBJ whole genome shotgun (WGS) entry which is preliminary data.</text>
</comment>
<organism evidence="3 4">
    <name type="scientific">Acetivibrio straminisolvens JCM 21531</name>
    <dbReference type="NCBI Taxonomy" id="1294263"/>
    <lineage>
        <taxon>Bacteria</taxon>
        <taxon>Bacillati</taxon>
        <taxon>Bacillota</taxon>
        <taxon>Clostridia</taxon>
        <taxon>Eubacteriales</taxon>
        <taxon>Oscillospiraceae</taxon>
        <taxon>Acetivibrio</taxon>
    </lineage>
</organism>
<dbReference type="AlphaFoldDB" id="W4VDF7"/>
<dbReference type="OrthoDB" id="9797643at2"/>
<dbReference type="InterPro" id="IPR053957">
    <property type="entry name" value="DUF2089_Zn_ribbon"/>
</dbReference>
<sequence>MGREALGKCPVCNNDTTITRITCDKCNTTIEGRFDLCKFCRLTPEQKLFVDVFIKCRGNIKEVEKELGVSYPTVKNKLEDVANALGHQSEEEPVEESNRKEILDKLYEGEISVDEALDLLKG</sequence>
<dbReference type="Pfam" id="PF22747">
    <property type="entry name" value="Zn_ribbon_DUF2089"/>
    <property type="match status" value="1"/>
</dbReference>
<feature type="domain" description="DUF2089" evidence="1">
    <location>
        <begin position="42"/>
        <end position="87"/>
    </location>
</feature>
<evidence type="ECO:0000259" key="1">
    <source>
        <dbReference type="Pfam" id="PF09862"/>
    </source>
</evidence>
<name>W4VDF7_9FIRM</name>
<accession>W4VDF7</accession>
<dbReference type="RefSeq" id="WP_038291393.1">
    <property type="nucleotide sequence ID" value="NZ_BAVR01000098.1"/>
</dbReference>
<evidence type="ECO:0000259" key="2">
    <source>
        <dbReference type="Pfam" id="PF22747"/>
    </source>
</evidence>
<evidence type="ECO:0000313" key="4">
    <source>
        <dbReference type="Proteomes" id="UP000019109"/>
    </source>
</evidence>
<proteinExistence type="predicted"/>
<dbReference type="EMBL" id="BAVR01000098">
    <property type="protein sequence ID" value="GAE90833.1"/>
    <property type="molecule type" value="Genomic_DNA"/>
</dbReference>
<reference evidence="3" key="1">
    <citation type="journal article" date="2014" name="Genome Announc.">
        <title>Draft Genome Sequence of Clostridium straminisolvens Strain JCM 21531T, Isolated from a Cellulose-Degrading Bacterial Community.</title>
        <authorList>
            <person name="Yuki M."/>
            <person name="Oshima K."/>
            <person name="Suda W."/>
            <person name="Sakamoto M."/>
            <person name="Kitamura K."/>
            <person name="Iida T."/>
            <person name="Hattori M."/>
            <person name="Ohkuma M."/>
        </authorList>
    </citation>
    <scope>NUCLEOTIDE SEQUENCE [LARGE SCALE GENOMIC DNA]</scope>
    <source>
        <strain evidence="3">JCM 21531</strain>
    </source>
</reference>
<protein>
    <recommendedName>
        <fullName evidence="5">DUF2089 domain-containing protein</fullName>
    </recommendedName>
</protein>
<evidence type="ECO:0008006" key="5">
    <source>
        <dbReference type="Google" id="ProtNLM"/>
    </source>
</evidence>
<dbReference type="STRING" id="1294263.JCM21531_4478"/>
<dbReference type="Pfam" id="PF09862">
    <property type="entry name" value="DUF2089"/>
    <property type="match status" value="1"/>
</dbReference>